<keyword evidence="5" id="KW-1185">Reference proteome</keyword>
<accession>A0ABS5R5I5</accession>
<dbReference type="Gene3D" id="2.40.420.20">
    <property type="match status" value="1"/>
</dbReference>
<dbReference type="Proteomes" id="UP001166585">
    <property type="component" value="Unassembled WGS sequence"/>
</dbReference>
<proteinExistence type="inferred from homology"/>
<dbReference type="Gene3D" id="1.10.287.470">
    <property type="entry name" value="Helix hairpin bin"/>
    <property type="match status" value="1"/>
</dbReference>
<keyword evidence="2" id="KW-0175">Coiled coil</keyword>
<dbReference type="NCBIfam" id="TIGR01730">
    <property type="entry name" value="RND_mfp"/>
    <property type="match status" value="1"/>
</dbReference>
<protein>
    <submittedName>
        <fullName evidence="4">Efflux RND transporter periplasmic adaptor subunit</fullName>
    </submittedName>
</protein>
<reference evidence="4" key="1">
    <citation type="submission" date="2021-05" db="EMBL/GenBank/DDBJ databases">
        <authorList>
            <person name="Sun Q."/>
            <person name="Inoue M."/>
        </authorList>
    </citation>
    <scope>NUCLEOTIDE SEQUENCE</scope>
    <source>
        <strain evidence="4">VKM B-3255</strain>
    </source>
</reference>
<dbReference type="SUPFAM" id="SSF111369">
    <property type="entry name" value="HlyD-like secretion proteins"/>
    <property type="match status" value="1"/>
</dbReference>
<keyword evidence="3" id="KW-0812">Transmembrane</keyword>
<evidence type="ECO:0000256" key="2">
    <source>
        <dbReference type="SAM" id="Coils"/>
    </source>
</evidence>
<keyword evidence="3" id="KW-1133">Transmembrane helix</keyword>
<evidence type="ECO:0000256" key="1">
    <source>
        <dbReference type="ARBA" id="ARBA00009477"/>
    </source>
</evidence>
<organism evidence="4 5">
    <name type="scientific">Ancylobacter radicis</name>
    <dbReference type="NCBI Taxonomy" id="2836179"/>
    <lineage>
        <taxon>Bacteria</taxon>
        <taxon>Pseudomonadati</taxon>
        <taxon>Pseudomonadota</taxon>
        <taxon>Alphaproteobacteria</taxon>
        <taxon>Hyphomicrobiales</taxon>
        <taxon>Xanthobacteraceae</taxon>
        <taxon>Ancylobacter</taxon>
    </lineage>
</organism>
<comment type="similarity">
    <text evidence="1">Belongs to the membrane fusion protein (MFP) (TC 8.A.1) family.</text>
</comment>
<dbReference type="RefSeq" id="WP_213754764.1">
    <property type="nucleotide sequence ID" value="NZ_JAHCQH010000015.1"/>
</dbReference>
<dbReference type="PANTHER" id="PTHR30469">
    <property type="entry name" value="MULTIDRUG RESISTANCE PROTEIN MDTA"/>
    <property type="match status" value="1"/>
</dbReference>
<gene>
    <name evidence="4" type="ORF">KIP89_07430</name>
</gene>
<evidence type="ECO:0000256" key="3">
    <source>
        <dbReference type="SAM" id="Phobius"/>
    </source>
</evidence>
<dbReference type="EMBL" id="JAHCQH010000015">
    <property type="protein sequence ID" value="MBS9476935.1"/>
    <property type="molecule type" value="Genomic_DNA"/>
</dbReference>
<evidence type="ECO:0000313" key="5">
    <source>
        <dbReference type="Proteomes" id="UP001166585"/>
    </source>
</evidence>
<feature type="coiled-coil region" evidence="2">
    <location>
        <begin position="130"/>
        <end position="209"/>
    </location>
</feature>
<name>A0ABS5R5I5_9HYPH</name>
<keyword evidence="3" id="KW-0472">Membrane</keyword>
<feature type="transmembrane region" description="Helical" evidence="3">
    <location>
        <begin position="28"/>
        <end position="47"/>
    </location>
</feature>
<sequence length="400" mass="42805">MNVKPGLDPFLLLDAPVPRPRRRRGLRLAALVTAALAIAFVGLRYFYPHVVEGEVLRPGILDIELQGPGTLSALSEASVGSRIQARIEELAVDRNDVVAKGEVLARLAFDDLSGELGAAEASAQAAERGVSAAQAERDRATATLEKERATHERQVALFAKGVASTAGLEDALAARREAEAELARTGRAVEQAEAERDAAIARIAVARAQLDDSVLRAPISGVVVSRMRHVGEMLTAGSDVLHLVDPASLVLTARLDEGAMSAILPGQAARITFSHAGTPISGHVLRLGREVDEETREFEIDIALDALPANWALGQRAMARILIEQRGPVLTVPTSFLVWRDGRPGVWVASRARARWCEVTLGEAGMERVEIRHGIAAGQNILKPGGLYSFMRVRLAGPVT</sequence>
<comment type="caution">
    <text evidence="4">The sequence shown here is derived from an EMBL/GenBank/DDBJ whole genome shotgun (WGS) entry which is preliminary data.</text>
</comment>
<dbReference type="PANTHER" id="PTHR30469:SF15">
    <property type="entry name" value="HLYD FAMILY OF SECRETION PROTEINS"/>
    <property type="match status" value="1"/>
</dbReference>
<evidence type="ECO:0000313" key="4">
    <source>
        <dbReference type="EMBL" id="MBS9476935.1"/>
    </source>
</evidence>
<dbReference type="Gene3D" id="2.40.50.100">
    <property type="match status" value="1"/>
</dbReference>
<dbReference type="InterPro" id="IPR006143">
    <property type="entry name" value="RND_pump_MFP"/>
</dbReference>